<comment type="caution">
    <text evidence="5">The sequence shown here is derived from an EMBL/GenBank/DDBJ whole genome shotgun (WGS) entry which is preliminary data.</text>
</comment>
<evidence type="ECO:0000256" key="2">
    <source>
        <dbReference type="ARBA" id="ARBA00022840"/>
    </source>
</evidence>
<dbReference type="InterPro" id="IPR001977">
    <property type="entry name" value="Depp_CoAkinase"/>
</dbReference>
<keyword evidence="3 5" id="KW-0418">Kinase</keyword>
<dbReference type="RefSeq" id="WP_103066837.1">
    <property type="nucleotide sequence ID" value="NZ_AZRL01000012.1"/>
</dbReference>
<dbReference type="PANTHER" id="PTHR10695:SF46">
    <property type="entry name" value="BIFUNCTIONAL COENZYME A SYNTHASE-RELATED"/>
    <property type="match status" value="1"/>
</dbReference>
<comment type="pathway">
    <text evidence="3">Cofactor biosynthesis; coenzyme A biosynthesis; CoA from (R)-pantothenate: step 5/5.</text>
</comment>
<evidence type="ECO:0000313" key="5">
    <source>
        <dbReference type="EMBL" id="PNR96375.1"/>
    </source>
</evidence>
<keyword evidence="3" id="KW-0808">Transferase</keyword>
<comment type="subcellular location">
    <subcellularLocation>
        <location evidence="3">Cytoplasm</location>
    </subcellularLocation>
</comment>
<keyword evidence="3" id="KW-0173">Coenzyme A biosynthesis</keyword>
<keyword evidence="2 3" id="KW-0067">ATP-binding</keyword>
<feature type="binding site" evidence="3">
    <location>
        <begin position="10"/>
        <end position="15"/>
    </location>
    <ligand>
        <name>ATP</name>
        <dbReference type="ChEBI" id="CHEBI:30616"/>
    </ligand>
</feature>
<dbReference type="PROSITE" id="PS51219">
    <property type="entry name" value="DPCK"/>
    <property type="match status" value="1"/>
</dbReference>
<dbReference type="OrthoDB" id="9812943at2"/>
<dbReference type="Proteomes" id="UP000236434">
    <property type="component" value="Unassembled WGS sequence"/>
</dbReference>
<comment type="function">
    <text evidence="3">Catalyzes the phosphorylation of the 3'-hydroxyl group of dephosphocoenzyme A to form coenzyme A.</text>
</comment>
<dbReference type="NCBIfam" id="TIGR00152">
    <property type="entry name" value="dephospho-CoA kinase"/>
    <property type="match status" value="1"/>
</dbReference>
<dbReference type="PANTHER" id="PTHR10695">
    <property type="entry name" value="DEPHOSPHO-COA KINASE-RELATED"/>
    <property type="match status" value="1"/>
</dbReference>
<evidence type="ECO:0000256" key="4">
    <source>
        <dbReference type="NCBIfam" id="TIGR00152"/>
    </source>
</evidence>
<comment type="catalytic activity">
    <reaction evidence="3">
        <text>3'-dephospho-CoA + ATP = ADP + CoA + H(+)</text>
        <dbReference type="Rhea" id="RHEA:18245"/>
        <dbReference type="ChEBI" id="CHEBI:15378"/>
        <dbReference type="ChEBI" id="CHEBI:30616"/>
        <dbReference type="ChEBI" id="CHEBI:57287"/>
        <dbReference type="ChEBI" id="CHEBI:57328"/>
        <dbReference type="ChEBI" id="CHEBI:456216"/>
        <dbReference type="EC" id="2.7.1.24"/>
    </reaction>
</comment>
<dbReference type="GO" id="GO:0015937">
    <property type="term" value="P:coenzyme A biosynthetic process"/>
    <property type="evidence" value="ECO:0007669"/>
    <property type="project" value="UniProtKB-UniRule"/>
</dbReference>
<evidence type="ECO:0000256" key="3">
    <source>
        <dbReference type="HAMAP-Rule" id="MF_00376"/>
    </source>
</evidence>
<dbReference type="EC" id="2.7.1.24" evidence="3 4"/>
<dbReference type="Pfam" id="PF01121">
    <property type="entry name" value="CoaE"/>
    <property type="match status" value="1"/>
</dbReference>
<dbReference type="AlphaFoldDB" id="A0A2K1P0Q4"/>
<accession>A0A2K1P0Q4</accession>
<dbReference type="GO" id="GO:0004140">
    <property type="term" value="F:dephospho-CoA kinase activity"/>
    <property type="evidence" value="ECO:0007669"/>
    <property type="project" value="UniProtKB-UniRule"/>
</dbReference>
<evidence type="ECO:0000313" key="6">
    <source>
        <dbReference type="Proteomes" id="UP000236434"/>
    </source>
</evidence>
<keyword evidence="1 3" id="KW-0547">Nucleotide-binding</keyword>
<dbReference type="GO" id="GO:0005524">
    <property type="term" value="F:ATP binding"/>
    <property type="evidence" value="ECO:0007669"/>
    <property type="project" value="UniProtKB-UniRule"/>
</dbReference>
<dbReference type="EMBL" id="AZRL01000012">
    <property type="protein sequence ID" value="PNR96375.1"/>
    <property type="molecule type" value="Genomic_DNA"/>
</dbReference>
<dbReference type="Gene3D" id="3.40.50.300">
    <property type="entry name" value="P-loop containing nucleotide triphosphate hydrolases"/>
    <property type="match status" value="1"/>
</dbReference>
<dbReference type="UniPathway" id="UPA00241">
    <property type="reaction ID" value="UER00356"/>
</dbReference>
<sequence length="193" mass="22096">MVIGITGPAGSGKSTVSKIIKKICEDKASIIDVDRLGHEVLTYFFIKEKLKEIFGEEIFDDDNNISRSKLGEIVFSNKEKLELLNQIVHPEILKKTEQILKKISNKNDIIMVDAALLFKIGLDKLCDKIIYVDAPEELRIKRLSENRGIPLEKAKNIVKSQEYINSERCDFKILNIGNFDKLYKETEKIIQNL</sequence>
<dbReference type="SUPFAM" id="SSF52540">
    <property type="entry name" value="P-loop containing nucleoside triphosphate hydrolases"/>
    <property type="match status" value="1"/>
</dbReference>
<organism evidence="5 6">
    <name type="scientific">Petrotoga olearia DSM 13574</name>
    <dbReference type="NCBI Taxonomy" id="1122955"/>
    <lineage>
        <taxon>Bacteria</taxon>
        <taxon>Thermotogati</taxon>
        <taxon>Thermotogota</taxon>
        <taxon>Thermotogae</taxon>
        <taxon>Petrotogales</taxon>
        <taxon>Petrotogaceae</taxon>
        <taxon>Petrotoga</taxon>
    </lineage>
</organism>
<dbReference type="GO" id="GO:0005737">
    <property type="term" value="C:cytoplasm"/>
    <property type="evidence" value="ECO:0007669"/>
    <property type="project" value="UniProtKB-SubCell"/>
</dbReference>
<keyword evidence="3" id="KW-0963">Cytoplasm</keyword>
<gene>
    <name evidence="3" type="primary">coaE</name>
    <name evidence="5" type="ORF">X929_04540</name>
</gene>
<name>A0A2K1P0Q4_9BACT</name>
<evidence type="ECO:0000256" key="1">
    <source>
        <dbReference type="ARBA" id="ARBA00022741"/>
    </source>
</evidence>
<dbReference type="CDD" id="cd02022">
    <property type="entry name" value="DPCK"/>
    <property type="match status" value="1"/>
</dbReference>
<comment type="similarity">
    <text evidence="3">Belongs to the CoaE family.</text>
</comment>
<reference evidence="5 6" key="1">
    <citation type="submission" date="2013-12" db="EMBL/GenBank/DDBJ databases">
        <title>Comparative genomics of Petrotoga isolates.</title>
        <authorList>
            <person name="Nesbo C.L."/>
            <person name="Charchuk R."/>
            <person name="Chow K."/>
        </authorList>
    </citation>
    <scope>NUCLEOTIDE SEQUENCE [LARGE SCALE GENOMIC DNA]</scope>
    <source>
        <strain evidence="5 6">DSM 13574</strain>
    </source>
</reference>
<dbReference type="HAMAP" id="MF_00376">
    <property type="entry name" value="Dephospho_CoA_kinase"/>
    <property type="match status" value="1"/>
</dbReference>
<proteinExistence type="inferred from homology"/>
<dbReference type="InterPro" id="IPR027417">
    <property type="entry name" value="P-loop_NTPase"/>
</dbReference>
<protein>
    <recommendedName>
        <fullName evidence="3 4">Dephospho-CoA kinase</fullName>
        <ecNumber evidence="3 4">2.7.1.24</ecNumber>
    </recommendedName>
    <alternativeName>
        <fullName evidence="3">Dephosphocoenzyme A kinase</fullName>
    </alternativeName>
</protein>